<dbReference type="SUPFAM" id="SSF56112">
    <property type="entry name" value="Protein kinase-like (PK-like)"/>
    <property type="match status" value="1"/>
</dbReference>
<dbReference type="AlphaFoldDB" id="A0A7R9ZVV9"/>
<accession>A0A7R9ZVV9</accession>
<dbReference type="InterPro" id="IPR011009">
    <property type="entry name" value="Kinase-like_dom_sf"/>
</dbReference>
<proteinExistence type="predicted"/>
<protein>
    <submittedName>
        <fullName evidence="1">Uncharacterized protein</fullName>
    </submittedName>
</protein>
<name>A0A7R9ZVV9_9DINO</name>
<evidence type="ECO:0000313" key="1">
    <source>
        <dbReference type="EMBL" id="CAD8345482.1"/>
    </source>
</evidence>
<gene>
    <name evidence="1" type="ORF">PBAH0796_LOCUS1220</name>
</gene>
<dbReference type="EMBL" id="HBEG01002256">
    <property type="protein sequence ID" value="CAD8345482.1"/>
    <property type="molecule type" value="Transcribed_RNA"/>
</dbReference>
<organism evidence="1">
    <name type="scientific">Pyrodinium bahamense</name>
    <dbReference type="NCBI Taxonomy" id="73915"/>
    <lineage>
        <taxon>Eukaryota</taxon>
        <taxon>Sar</taxon>
        <taxon>Alveolata</taxon>
        <taxon>Dinophyceae</taxon>
        <taxon>Gonyaulacales</taxon>
        <taxon>Pyrocystaceae</taxon>
        <taxon>Pyrodinium</taxon>
    </lineage>
</organism>
<reference evidence="1" key="1">
    <citation type="submission" date="2021-01" db="EMBL/GenBank/DDBJ databases">
        <authorList>
            <person name="Corre E."/>
            <person name="Pelletier E."/>
            <person name="Niang G."/>
            <person name="Scheremetjew M."/>
            <person name="Finn R."/>
            <person name="Kale V."/>
            <person name="Holt S."/>
            <person name="Cochrane G."/>
            <person name="Meng A."/>
            <person name="Brown T."/>
            <person name="Cohen L."/>
        </authorList>
    </citation>
    <scope>NUCLEOTIDE SEQUENCE</scope>
    <source>
        <strain evidence="1">Pbaha01</strain>
    </source>
</reference>
<sequence length="361" mass="39701">MGTACSSASKARRMAAPALGGLPDSPDPELTNAYSCEVLHTTKGLLRGDWGSFKAEAFYRPLPGGVTTVRHILIRSLEVSKYAEREGEVIAVDSLGEGSYAHVFGVAHVAAKVISDRERPWVHRAAVQEALRADRLLLGPRVFGHGTVEQSLGGHFRGTALFMERLEPLGEEWSEADTAVLLGEAAKVARVGFHNDLKLANVLRREGKPVIIDFDLWSPWIVKVAVTSGCLEHDFQEFLEPLGDPAVQNFREYYDLFAFSLTLQDGQLYRSTLQRLQALWAMLEVPVLCPLSKVLGTEKLGEVPFEVLVRVPLRGVTVNLLDLRGNLFAHLQNEGDAAPGALPAPCEQLPQRFKSNGVYWP</sequence>